<dbReference type="AlphaFoldDB" id="T1AVH8"/>
<organism evidence="1">
    <name type="scientific">mine drainage metagenome</name>
    <dbReference type="NCBI Taxonomy" id="410659"/>
    <lineage>
        <taxon>unclassified sequences</taxon>
        <taxon>metagenomes</taxon>
        <taxon>ecological metagenomes</taxon>
    </lineage>
</organism>
<reference evidence="1" key="2">
    <citation type="journal article" date="2014" name="ISME J.">
        <title>Microbial stratification in low pH oxic and suboxic macroscopic growths along an acid mine drainage.</title>
        <authorList>
            <person name="Mendez-Garcia C."/>
            <person name="Mesa V."/>
            <person name="Sprenger R.R."/>
            <person name="Richter M."/>
            <person name="Diez M.S."/>
            <person name="Solano J."/>
            <person name="Bargiela R."/>
            <person name="Golyshina O.V."/>
            <person name="Manteca A."/>
            <person name="Ramos J.L."/>
            <person name="Gallego J.R."/>
            <person name="Llorente I."/>
            <person name="Martins Dos Santos V.A."/>
            <person name="Jensen O.N."/>
            <person name="Pelaez A.I."/>
            <person name="Sanchez J."/>
            <person name="Ferrer M."/>
        </authorList>
    </citation>
    <scope>NUCLEOTIDE SEQUENCE</scope>
</reference>
<protein>
    <submittedName>
        <fullName evidence="1">Uncharacterized protein</fullName>
    </submittedName>
</protein>
<evidence type="ECO:0000313" key="1">
    <source>
        <dbReference type="EMBL" id="EQD44739.1"/>
    </source>
</evidence>
<accession>T1AVH8</accession>
<reference evidence="1" key="1">
    <citation type="submission" date="2013-08" db="EMBL/GenBank/DDBJ databases">
        <authorList>
            <person name="Mendez C."/>
            <person name="Richter M."/>
            <person name="Ferrer M."/>
            <person name="Sanchez J."/>
        </authorList>
    </citation>
    <scope>NUCLEOTIDE SEQUENCE</scope>
</reference>
<name>T1AVH8_9ZZZZ</name>
<gene>
    <name evidence="1" type="ORF">B1B_13402</name>
</gene>
<proteinExistence type="predicted"/>
<sequence>MARKPTRPDPSDVFLNCPFDAGYAPLFEVLVFTVYACGFRPRCALEEADSGDVRVDKIIRLIRESRYAIHDISRVELDPANKLPRFNMPFELGLDLGCRKFGGSAYAAKKLLVLDSDSYRYQKCLSDISGQDIRSHDARPERILQVVRDWLRTTSRRLVPGDDFIRDQYKAFAEALPIICDQQRIDRAALNYLDFAQIVEEWLRQSVEPRSGTTE</sequence>
<dbReference type="EMBL" id="AUZY01008824">
    <property type="protein sequence ID" value="EQD44739.1"/>
    <property type="molecule type" value="Genomic_DNA"/>
</dbReference>
<comment type="caution">
    <text evidence="1">The sequence shown here is derived from an EMBL/GenBank/DDBJ whole genome shotgun (WGS) entry which is preliminary data.</text>
</comment>